<dbReference type="EMBL" id="ACSJ01000007">
    <property type="protein sequence ID" value="EES91489.1"/>
    <property type="molecule type" value="Genomic_DNA"/>
</dbReference>
<comment type="similarity">
    <text evidence="2 8">Belongs to the PHP hydrolase family. HisK subfamily.</text>
</comment>
<name>A0A9P2G7R7_CLOBO</name>
<gene>
    <name evidence="10" type="ORF">CLG_B0676</name>
</gene>
<dbReference type="RefSeq" id="WP_003376349.1">
    <property type="nucleotide sequence ID" value="NZ_ACSJ01000007.1"/>
</dbReference>
<reference evidence="10 11" key="1">
    <citation type="submission" date="2009-10" db="EMBL/GenBank/DDBJ databases">
        <authorList>
            <person name="Shrivastava S."/>
            <person name="Brinkac L.B."/>
            <person name="Brown J.L."/>
            <person name="Bruce D.B."/>
            <person name="Detter C."/>
            <person name="Green L.D."/>
            <person name="Munk C.A."/>
            <person name="Rogers Y.C."/>
            <person name="Tapia R."/>
            <person name="Saunders E.S."/>
            <person name="Sims D.R."/>
            <person name="Smith L.A."/>
            <person name="Smith T.J."/>
            <person name="Sutton G."/>
            <person name="Brettin T."/>
        </authorList>
    </citation>
    <scope>NUCLEOTIDE SEQUENCE [LARGE SCALE GENOMIC DNA]</scope>
    <source>
        <strain evidence="11">D str. 1873</strain>
    </source>
</reference>
<evidence type="ECO:0000313" key="10">
    <source>
        <dbReference type="EMBL" id="EES91489.1"/>
    </source>
</evidence>
<dbReference type="Gene3D" id="3.20.20.140">
    <property type="entry name" value="Metal-dependent hydrolases"/>
    <property type="match status" value="1"/>
</dbReference>
<evidence type="ECO:0000256" key="3">
    <source>
        <dbReference type="ARBA" id="ARBA00013085"/>
    </source>
</evidence>
<feature type="domain" description="PHP" evidence="9">
    <location>
        <begin position="4"/>
        <end position="191"/>
    </location>
</feature>
<comment type="pathway">
    <text evidence="1 8">Amino-acid biosynthesis; L-histidine biosynthesis; L-histidine from 5-phospho-alpha-D-ribose 1-diphosphate: step 8/9.</text>
</comment>
<keyword evidence="4 8" id="KW-0028">Amino-acid biosynthesis</keyword>
<proteinExistence type="inferred from homology"/>
<dbReference type="AlphaFoldDB" id="A0A9P2G7R7"/>
<evidence type="ECO:0000256" key="7">
    <source>
        <dbReference type="ARBA" id="ARBA00049158"/>
    </source>
</evidence>
<dbReference type="InterPro" id="IPR004013">
    <property type="entry name" value="PHP_dom"/>
</dbReference>
<dbReference type="InterPro" id="IPR016195">
    <property type="entry name" value="Pol/histidinol_Pase-like"/>
</dbReference>
<evidence type="ECO:0000256" key="2">
    <source>
        <dbReference type="ARBA" id="ARBA00009152"/>
    </source>
</evidence>
<evidence type="ECO:0000259" key="9">
    <source>
        <dbReference type="Pfam" id="PF02811"/>
    </source>
</evidence>
<dbReference type="Pfam" id="PF02811">
    <property type="entry name" value="PHP"/>
    <property type="match status" value="1"/>
</dbReference>
<dbReference type="PANTHER" id="PTHR21039">
    <property type="entry name" value="HISTIDINOL PHOSPHATASE-RELATED"/>
    <property type="match status" value="1"/>
</dbReference>
<protein>
    <recommendedName>
        <fullName evidence="3 8">Histidinol-phosphatase</fullName>
        <shortName evidence="8">HolPase</shortName>
        <ecNumber evidence="3 8">3.1.3.15</ecNumber>
    </recommendedName>
</protein>
<keyword evidence="5 8" id="KW-0378">Hydrolase</keyword>
<evidence type="ECO:0000256" key="8">
    <source>
        <dbReference type="RuleBase" id="RU366003"/>
    </source>
</evidence>
<dbReference type="PANTHER" id="PTHR21039:SF0">
    <property type="entry name" value="HISTIDINOL-PHOSPHATASE"/>
    <property type="match status" value="1"/>
</dbReference>
<dbReference type="GO" id="GO:0000105">
    <property type="term" value="P:L-histidine biosynthetic process"/>
    <property type="evidence" value="ECO:0007669"/>
    <property type="project" value="UniProtKB-UniRule"/>
</dbReference>
<evidence type="ECO:0000313" key="11">
    <source>
        <dbReference type="Proteomes" id="UP000006160"/>
    </source>
</evidence>
<comment type="catalytic activity">
    <reaction evidence="7 8">
        <text>L-histidinol phosphate + H2O = L-histidinol + phosphate</text>
        <dbReference type="Rhea" id="RHEA:14465"/>
        <dbReference type="ChEBI" id="CHEBI:15377"/>
        <dbReference type="ChEBI" id="CHEBI:43474"/>
        <dbReference type="ChEBI" id="CHEBI:57699"/>
        <dbReference type="ChEBI" id="CHEBI:57980"/>
        <dbReference type="EC" id="3.1.3.15"/>
    </reaction>
</comment>
<dbReference type="InterPro" id="IPR010140">
    <property type="entry name" value="Histidinol_P_phosphatase_HisJ"/>
</dbReference>
<evidence type="ECO:0000256" key="5">
    <source>
        <dbReference type="ARBA" id="ARBA00022801"/>
    </source>
</evidence>
<dbReference type="EC" id="3.1.3.15" evidence="3 8"/>
<keyword evidence="6 8" id="KW-0368">Histidine biosynthesis</keyword>
<sequence length="263" mass="30190">MIYDLHTHSNNSFDSKASIVDLCKSAINTGITHIAFTEHFSIDNNKKTYGYMNFEKYFEDIKEAKEIYSSNLNIYTGLELCEPHESPNKFIYELKDLDIDMILGSVHNINNIGHRALCKQLSKSETYDLYFNEVLKLASFGDFDIAAHLDLMNRYAYNSLGNYEFNDFKDILQVILSKFISRGIGIEINTSGLRTSLKDIHPKVEILKLYKSLGGEIITIGSDAHKACDIGYNCKESLNLLKTLNYKYIFTFKDRKPIAHNIY</sequence>
<dbReference type="NCBIfam" id="TIGR01856">
    <property type="entry name" value="hisJ_fam"/>
    <property type="match status" value="1"/>
</dbReference>
<dbReference type="Proteomes" id="UP000006160">
    <property type="component" value="Unassembled WGS sequence"/>
</dbReference>
<organism evidence="10 11">
    <name type="scientific">Clostridium botulinum D str. 1873</name>
    <dbReference type="NCBI Taxonomy" id="592027"/>
    <lineage>
        <taxon>Bacteria</taxon>
        <taxon>Bacillati</taxon>
        <taxon>Bacillota</taxon>
        <taxon>Clostridia</taxon>
        <taxon>Eubacteriales</taxon>
        <taxon>Clostridiaceae</taxon>
        <taxon>Clostridium</taxon>
    </lineage>
</organism>
<evidence type="ECO:0000256" key="6">
    <source>
        <dbReference type="ARBA" id="ARBA00023102"/>
    </source>
</evidence>
<evidence type="ECO:0000256" key="4">
    <source>
        <dbReference type="ARBA" id="ARBA00022605"/>
    </source>
</evidence>
<dbReference type="SUPFAM" id="SSF89550">
    <property type="entry name" value="PHP domain-like"/>
    <property type="match status" value="1"/>
</dbReference>
<accession>A0A9P2G7R7</accession>
<dbReference type="GO" id="GO:0004401">
    <property type="term" value="F:histidinol-phosphatase activity"/>
    <property type="evidence" value="ECO:0007669"/>
    <property type="project" value="UniProtKB-UniRule"/>
</dbReference>
<evidence type="ECO:0000256" key="1">
    <source>
        <dbReference type="ARBA" id="ARBA00004970"/>
    </source>
</evidence>
<dbReference type="GO" id="GO:0005737">
    <property type="term" value="C:cytoplasm"/>
    <property type="evidence" value="ECO:0007669"/>
    <property type="project" value="TreeGrafter"/>
</dbReference>
<comment type="caution">
    <text evidence="10">The sequence shown here is derived from an EMBL/GenBank/DDBJ whole genome shotgun (WGS) entry which is preliminary data.</text>
</comment>